<protein>
    <submittedName>
        <fullName evidence="1">Uncharacterized protein</fullName>
    </submittedName>
</protein>
<feature type="non-terminal residue" evidence="1">
    <location>
        <position position="90"/>
    </location>
</feature>
<sequence>MVVIILSSWVIFFYSWLYNANCSLDEETKTVENKEMSKVQVLAIRLTSANKEIGSLQNEIYKLRRSISRQEMGSRRACNTNKTELTSDCQ</sequence>
<dbReference type="AlphaFoldDB" id="A0A7D9JXY7"/>
<dbReference type="EMBL" id="CACRXK020024116">
    <property type="protein sequence ID" value="CAB4038356.1"/>
    <property type="molecule type" value="Genomic_DNA"/>
</dbReference>
<comment type="caution">
    <text evidence="1">The sequence shown here is derived from an EMBL/GenBank/DDBJ whole genome shotgun (WGS) entry which is preliminary data.</text>
</comment>
<proteinExistence type="predicted"/>
<accession>A0A7D9JXY7</accession>
<name>A0A7D9JXY7_PARCT</name>
<reference evidence="1" key="1">
    <citation type="submission" date="2020-04" db="EMBL/GenBank/DDBJ databases">
        <authorList>
            <person name="Alioto T."/>
            <person name="Alioto T."/>
            <person name="Gomez Garrido J."/>
        </authorList>
    </citation>
    <scope>NUCLEOTIDE SEQUENCE</scope>
    <source>
        <strain evidence="1">A484AB</strain>
    </source>
</reference>
<keyword evidence="2" id="KW-1185">Reference proteome</keyword>
<evidence type="ECO:0000313" key="2">
    <source>
        <dbReference type="Proteomes" id="UP001152795"/>
    </source>
</evidence>
<dbReference type="Proteomes" id="UP001152795">
    <property type="component" value="Unassembled WGS sequence"/>
</dbReference>
<evidence type="ECO:0000313" key="1">
    <source>
        <dbReference type="EMBL" id="CAB4038356.1"/>
    </source>
</evidence>
<organism evidence="1 2">
    <name type="scientific">Paramuricea clavata</name>
    <name type="common">Red gorgonian</name>
    <name type="synonym">Violescent sea-whip</name>
    <dbReference type="NCBI Taxonomy" id="317549"/>
    <lineage>
        <taxon>Eukaryota</taxon>
        <taxon>Metazoa</taxon>
        <taxon>Cnidaria</taxon>
        <taxon>Anthozoa</taxon>
        <taxon>Octocorallia</taxon>
        <taxon>Malacalcyonacea</taxon>
        <taxon>Plexauridae</taxon>
        <taxon>Paramuricea</taxon>
    </lineage>
</organism>
<gene>
    <name evidence="1" type="ORF">PACLA_8A075684</name>
</gene>